<keyword evidence="6" id="KW-0444">Lipid biosynthesis</keyword>
<reference evidence="15 16" key="1">
    <citation type="submission" date="2021-05" db="EMBL/GenBank/DDBJ databases">
        <title>Genetic and Functional Diversity in Clade A Lucinid endosymbionts from the Bahamas.</title>
        <authorList>
            <person name="Giani N.M."/>
            <person name="Engel A.S."/>
            <person name="Campbell B.J."/>
        </authorList>
    </citation>
    <scope>NUCLEOTIDE SEQUENCE [LARGE SCALE GENOMIC DNA]</scope>
    <source>
        <strain evidence="15">LUC16012Gg_MoonRockCtena</strain>
    </source>
</reference>
<evidence type="ECO:0000256" key="6">
    <source>
        <dbReference type="ARBA" id="ARBA00022516"/>
    </source>
</evidence>
<keyword evidence="7 14" id="KW-0812">Transmembrane</keyword>
<evidence type="ECO:0000256" key="12">
    <source>
        <dbReference type="ARBA" id="ARBA00023264"/>
    </source>
</evidence>
<feature type="transmembrane region" description="Helical" evidence="14">
    <location>
        <begin position="33"/>
        <end position="51"/>
    </location>
</feature>
<dbReference type="PIRSF" id="PIRSF000847">
    <property type="entry name" value="Phos_ph_gly_syn"/>
    <property type="match status" value="1"/>
</dbReference>
<dbReference type="PANTHER" id="PTHR14269">
    <property type="entry name" value="CDP-DIACYLGLYCEROL--GLYCEROL-3-PHOSPHATE 3-PHOSPHATIDYLTRANSFERASE-RELATED"/>
    <property type="match status" value="1"/>
</dbReference>
<evidence type="ECO:0000313" key="15">
    <source>
        <dbReference type="EMBL" id="MBT2989646.1"/>
    </source>
</evidence>
<keyword evidence="10 14" id="KW-0472">Membrane</keyword>
<evidence type="ECO:0000256" key="13">
    <source>
        <dbReference type="ARBA" id="ARBA00048586"/>
    </source>
</evidence>
<evidence type="ECO:0000256" key="7">
    <source>
        <dbReference type="ARBA" id="ARBA00022692"/>
    </source>
</evidence>
<evidence type="ECO:0000256" key="8">
    <source>
        <dbReference type="ARBA" id="ARBA00022989"/>
    </source>
</evidence>
<dbReference type="GO" id="GO:0046474">
    <property type="term" value="P:glycerophospholipid biosynthetic process"/>
    <property type="evidence" value="ECO:0007669"/>
    <property type="project" value="TreeGrafter"/>
</dbReference>
<comment type="catalytic activity">
    <reaction evidence="13">
        <text>a CDP-1,2-diacyl-sn-glycerol + sn-glycerol 3-phosphate = a 1,2-diacyl-sn-glycero-3-phospho-(1'-sn-glycero-3'-phosphate) + CMP + H(+)</text>
        <dbReference type="Rhea" id="RHEA:12593"/>
        <dbReference type="ChEBI" id="CHEBI:15378"/>
        <dbReference type="ChEBI" id="CHEBI:57597"/>
        <dbReference type="ChEBI" id="CHEBI:58332"/>
        <dbReference type="ChEBI" id="CHEBI:60110"/>
        <dbReference type="ChEBI" id="CHEBI:60377"/>
        <dbReference type="EC" id="2.7.8.5"/>
    </reaction>
</comment>
<dbReference type="InterPro" id="IPR043130">
    <property type="entry name" value="CDP-OH_PTrfase_TM_dom"/>
</dbReference>
<dbReference type="AlphaFoldDB" id="A0A944M950"/>
<sequence length="184" mass="20268">MQPNDIPNLISVLRILLTIPIVWLLFEHQFSYALILFAVAGFSDGLDGFLAKRFGWQSHLGGLLDPLADKALLMSSFLVLGGLGLIPVWLVILVIFRDLTIMGGALYYNFSVEELDADPSLISKLNTLLQIMLVLLVVTDAGPFDLPSQLLFLLTWATGFTTLVSGIAYVWVWTNKARSKGWGG</sequence>
<feature type="transmembrane region" description="Helical" evidence="14">
    <location>
        <begin position="6"/>
        <end position="26"/>
    </location>
</feature>
<dbReference type="EC" id="2.7.8.5" evidence="4"/>
<evidence type="ECO:0000256" key="10">
    <source>
        <dbReference type="ARBA" id="ARBA00023136"/>
    </source>
</evidence>
<evidence type="ECO:0000256" key="2">
    <source>
        <dbReference type="ARBA" id="ARBA00005042"/>
    </source>
</evidence>
<dbReference type="Proteomes" id="UP000770889">
    <property type="component" value="Unassembled WGS sequence"/>
</dbReference>
<dbReference type="GO" id="GO:0016020">
    <property type="term" value="C:membrane"/>
    <property type="evidence" value="ECO:0007669"/>
    <property type="project" value="UniProtKB-SubCell"/>
</dbReference>
<feature type="transmembrane region" description="Helical" evidence="14">
    <location>
        <begin position="150"/>
        <end position="172"/>
    </location>
</feature>
<evidence type="ECO:0000256" key="11">
    <source>
        <dbReference type="ARBA" id="ARBA00023209"/>
    </source>
</evidence>
<evidence type="ECO:0000256" key="14">
    <source>
        <dbReference type="SAM" id="Phobius"/>
    </source>
</evidence>
<keyword evidence="8 14" id="KW-1133">Transmembrane helix</keyword>
<dbReference type="InterPro" id="IPR050324">
    <property type="entry name" value="CDP-alcohol_PTase-I"/>
</dbReference>
<keyword evidence="9" id="KW-0443">Lipid metabolism</keyword>
<comment type="caution">
    <text evidence="15">The sequence shown here is derived from an EMBL/GenBank/DDBJ whole genome shotgun (WGS) entry which is preliminary data.</text>
</comment>
<name>A0A944M950_9GAMM</name>
<evidence type="ECO:0000256" key="1">
    <source>
        <dbReference type="ARBA" id="ARBA00004141"/>
    </source>
</evidence>
<accession>A0A944M950</accession>
<evidence type="ECO:0000256" key="5">
    <source>
        <dbReference type="ARBA" id="ARBA00014944"/>
    </source>
</evidence>
<dbReference type="EMBL" id="JAHHGM010000010">
    <property type="protein sequence ID" value="MBT2989646.1"/>
    <property type="molecule type" value="Genomic_DNA"/>
</dbReference>
<proteinExistence type="inferred from homology"/>
<dbReference type="GO" id="GO:0008444">
    <property type="term" value="F:CDP-diacylglycerol-glycerol-3-phosphate 3-phosphatidyltransferase activity"/>
    <property type="evidence" value="ECO:0007669"/>
    <property type="project" value="UniProtKB-EC"/>
</dbReference>
<feature type="transmembrane region" description="Helical" evidence="14">
    <location>
        <begin position="71"/>
        <end position="96"/>
    </location>
</feature>
<organism evidence="15 16">
    <name type="scientific">Candidatus Thiodiazotropha taylori</name>
    <dbReference type="NCBI Taxonomy" id="2792791"/>
    <lineage>
        <taxon>Bacteria</taxon>
        <taxon>Pseudomonadati</taxon>
        <taxon>Pseudomonadota</taxon>
        <taxon>Gammaproteobacteria</taxon>
        <taxon>Chromatiales</taxon>
        <taxon>Sedimenticolaceae</taxon>
        <taxon>Candidatus Thiodiazotropha</taxon>
    </lineage>
</organism>
<evidence type="ECO:0000256" key="3">
    <source>
        <dbReference type="ARBA" id="ARBA00010441"/>
    </source>
</evidence>
<evidence type="ECO:0000256" key="9">
    <source>
        <dbReference type="ARBA" id="ARBA00023098"/>
    </source>
</evidence>
<dbReference type="Pfam" id="PF01066">
    <property type="entry name" value="CDP-OH_P_transf"/>
    <property type="match status" value="1"/>
</dbReference>
<dbReference type="InterPro" id="IPR004570">
    <property type="entry name" value="Phosphatidylglycerol_P_synth"/>
</dbReference>
<comment type="similarity">
    <text evidence="3">Belongs to the CDP-alcohol phosphatidyltransferase class-I family.</text>
</comment>
<evidence type="ECO:0000256" key="4">
    <source>
        <dbReference type="ARBA" id="ARBA00013170"/>
    </source>
</evidence>
<dbReference type="PANTHER" id="PTHR14269:SF11">
    <property type="entry name" value="CDP-DIACYLGLYCEROL--GLYCEROL-3-PHOSPHATE 3-PHOSPHATIDYLTRANSFERASE"/>
    <property type="match status" value="1"/>
</dbReference>
<comment type="pathway">
    <text evidence="2">Phospholipid metabolism; phosphatidylglycerol biosynthesis; phosphatidylglycerol from CDP-diacylglycerol: step 1/2.</text>
</comment>
<keyword evidence="11" id="KW-0594">Phospholipid biosynthesis</keyword>
<gene>
    <name evidence="15" type="ORF">KME65_11840</name>
</gene>
<evidence type="ECO:0000313" key="16">
    <source>
        <dbReference type="Proteomes" id="UP000770889"/>
    </source>
</evidence>
<dbReference type="InterPro" id="IPR000462">
    <property type="entry name" value="CDP-OH_P_trans"/>
</dbReference>
<keyword evidence="12" id="KW-1208">Phospholipid metabolism</keyword>
<protein>
    <recommendedName>
        <fullName evidence="5">CDP-diacylglycerol--glycerol-3-phosphate 3-phosphatidyltransferase</fullName>
        <ecNumber evidence="4">2.7.8.5</ecNumber>
    </recommendedName>
</protein>
<dbReference type="Gene3D" id="1.20.120.1760">
    <property type="match status" value="1"/>
</dbReference>
<comment type="subcellular location">
    <subcellularLocation>
        <location evidence="1">Membrane</location>
        <topology evidence="1">Multi-pass membrane protein</topology>
    </subcellularLocation>
</comment>